<dbReference type="Pfam" id="PF13557">
    <property type="entry name" value="Phenol_MetA_deg"/>
    <property type="match status" value="1"/>
</dbReference>
<name>A0A1J5RIT0_9ZZZZ</name>
<comment type="caution">
    <text evidence="1">The sequence shown here is derived from an EMBL/GenBank/DDBJ whole genome shotgun (WGS) entry which is preliminary data.</text>
</comment>
<evidence type="ECO:0000313" key="1">
    <source>
        <dbReference type="EMBL" id="OIQ95673.1"/>
    </source>
</evidence>
<organism evidence="1">
    <name type="scientific">mine drainage metagenome</name>
    <dbReference type="NCBI Taxonomy" id="410659"/>
    <lineage>
        <taxon>unclassified sequences</taxon>
        <taxon>metagenomes</taxon>
        <taxon>ecological metagenomes</taxon>
    </lineage>
</organism>
<dbReference type="InterPro" id="IPR025737">
    <property type="entry name" value="FApF"/>
</dbReference>
<sequence length="251" mass="27082">MSRFLPAVSKIACVALLLTAKLALAGPPFLTDDPEPVDLHHWEFYIFGTGDHASSRDYTINGPAIELNYGVLPDTQLHLVAPLTTVGSTDASAQSGFGDMELGIKYRFVHETADTPQVGIFPMAELPTGDSQRGLGNGRTWFRLPLWIQKSWGAWTSYGGGGVALNPASGQRDYGFGGWLLQRDLNPKLTLGGEVFGQGADTTTDRGFVAVNLGGSYNPSPSFSVLFSAGHSIAGDNHFLWYLGLYWTWGP</sequence>
<accession>A0A1J5RIT0</accession>
<reference evidence="1" key="1">
    <citation type="submission" date="2016-10" db="EMBL/GenBank/DDBJ databases">
        <title>Sequence of Gallionella enrichment culture.</title>
        <authorList>
            <person name="Poehlein A."/>
            <person name="Muehling M."/>
            <person name="Daniel R."/>
        </authorList>
    </citation>
    <scope>NUCLEOTIDE SEQUENCE</scope>
</reference>
<gene>
    <name evidence="1" type="ORF">GALL_223490</name>
</gene>
<dbReference type="AlphaFoldDB" id="A0A1J5RIT0"/>
<evidence type="ECO:0008006" key="2">
    <source>
        <dbReference type="Google" id="ProtNLM"/>
    </source>
</evidence>
<proteinExistence type="predicted"/>
<dbReference type="EMBL" id="MLJW01000162">
    <property type="protein sequence ID" value="OIQ95673.1"/>
    <property type="molecule type" value="Genomic_DNA"/>
</dbReference>
<protein>
    <recommendedName>
        <fullName evidence="2">Transporter</fullName>
    </recommendedName>
</protein>